<dbReference type="Pfam" id="PF00646">
    <property type="entry name" value="F-box"/>
    <property type="match status" value="1"/>
</dbReference>
<evidence type="ECO:0000259" key="1">
    <source>
        <dbReference type="PROSITE" id="PS50181"/>
    </source>
</evidence>
<reference evidence="3" key="1">
    <citation type="submission" date="2017-02" db="UniProtKB">
        <authorList>
            <consortium name="WormBaseParasite"/>
        </authorList>
    </citation>
    <scope>IDENTIFICATION</scope>
</reference>
<sequence length="529" mass="61011">MTPTLKITDLPRKVIIKISQLLPPIDRLNLEATNKQLRYLSKSWDDIGTILIKKYINEPDCYTIKVETKRKNKNTIVNNYIKQKSIITVYHVQLTTFDGTIYTLYTDPLRKVNIRCFDCIFERCKSADKLIIFNCSLNDYIIPSLYFIERSIKVLKLWNCEDYFDKNRKPCQLIKELFSFPNLKSLMILSTVRPKYATLKDHNICDYTLHPVIVSFIRAPIEELQLTNLNIPVKTFKILSIRLRKTLERLSIGCTYGKSKKINTYAKALSCYENLKDLDLPPFLFSIKEDYLININIYNAITKTNVKTLGFRHYNTSNLFKFIRNDLPPEIKVIRVFHNPSRIPNFKQLGMGTCEKKISVTSKISRNSITSSSNNSIVGSYGRSIFKALRIKRKVYLDDLPPSQSPRSSGLYSINEDGGNLNKKGIGNLIPTKELCIFAIEESCRSVEKLIHKKYNNIDVYYTSDIIKYQEVVGKMASPMPLNYPLKPGTTINQQLPDVKEINSISSQSSDKTINFTKPVGKFFNLIKF</sequence>
<dbReference type="SUPFAM" id="SSF52047">
    <property type="entry name" value="RNI-like"/>
    <property type="match status" value="1"/>
</dbReference>
<proteinExistence type="predicted"/>
<evidence type="ECO:0000313" key="2">
    <source>
        <dbReference type="Proteomes" id="UP000038045"/>
    </source>
</evidence>
<dbReference type="PROSITE" id="PS50181">
    <property type="entry name" value="FBOX"/>
    <property type="match status" value="1"/>
</dbReference>
<organism evidence="2 3">
    <name type="scientific">Parastrongyloides trichosuri</name>
    <name type="common">Possum-specific nematode worm</name>
    <dbReference type="NCBI Taxonomy" id="131310"/>
    <lineage>
        <taxon>Eukaryota</taxon>
        <taxon>Metazoa</taxon>
        <taxon>Ecdysozoa</taxon>
        <taxon>Nematoda</taxon>
        <taxon>Chromadorea</taxon>
        <taxon>Rhabditida</taxon>
        <taxon>Tylenchina</taxon>
        <taxon>Panagrolaimomorpha</taxon>
        <taxon>Strongyloidoidea</taxon>
        <taxon>Strongyloididae</taxon>
        <taxon>Parastrongyloides</taxon>
    </lineage>
</organism>
<name>A0A0N5A2I8_PARTI</name>
<dbReference type="Proteomes" id="UP000038045">
    <property type="component" value="Unplaced"/>
</dbReference>
<feature type="domain" description="F-box" evidence="1">
    <location>
        <begin position="4"/>
        <end position="55"/>
    </location>
</feature>
<protein>
    <submittedName>
        <fullName evidence="3">F-box domain-containing protein</fullName>
    </submittedName>
</protein>
<evidence type="ECO:0000313" key="3">
    <source>
        <dbReference type="WBParaSite" id="PTRK_0001585100.1"/>
    </source>
</evidence>
<dbReference type="WBParaSite" id="PTRK_0001585100.1">
    <property type="protein sequence ID" value="PTRK_0001585100.1"/>
    <property type="gene ID" value="PTRK_0001585100"/>
</dbReference>
<dbReference type="InterPro" id="IPR001810">
    <property type="entry name" value="F-box_dom"/>
</dbReference>
<dbReference type="AlphaFoldDB" id="A0A0N5A2I8"/>
<accession>A0A0N5A2I8</accession>
<keyword evidence="2" id="KW-1185">Reference proteome</keyword>